<reference evidence="2" key="1">
    <citation type="submission" date="2023-07" db="EMBL/GenBank/DDBJ databases">
        <title>draft genome sequence of fig (Ficus carica).</title>
        <authorList>
            <person name="Takahashi T."/>
            <person name="Nishimura K."/>
        </authorList>
    </citation>
    <scope>NUCLEOTIDE SEQUENCE</scope>
</reference>
<proteinExistence type="predicted"/>
<comment type="caution">
    <text evidence="2">The sequence shown here is derived from an EMBL/GenBank/DDBJ whole genome shotgun (WGS) entry which is preliminary data.</text>
</comment>
<keyword evidence="3" id="KW-1185">Reference proteome</keyword>
<dbReference type="AlphaFoldDB" id="A0AA87Z1X0"/>
<feature type="compositionally biased region" description="Basic and acidic residues" evidence="1">
    <location>
        <begin position="22"/>
        <end position="34"/>
    </location>
</feature>
<sequence length="80" mass="8857">MEDWQSSRRCSAIQGCHGALEQKSEAPQLPEEKQAVLQRHKGAPQGPQRHWDGVKSDSGMYSTAAQEDSTTALRRASSEF</sequence>
<gene>
    <name evidence="2" type="ORF">TIFTF001_044178</name>
</gene>
<accession>A0AA87Z1X0</accession>
<dbReference type="Proteomes" id="UP001187192">
    <property type="component" value="Unassembled WGS sequence"/>
</dbReference>
<evidence type="ECO:0000256" key="1">
    <source>
        <dbReference type="SAM" id="MobiDB-lite"/>
    </source>
</evidence>
<name>A0AA87Z1X0_FICCA</name>
<protein>
    <submittedName>
        <fullName evidence="2">Uncharacterized protein</fullName>
    </submittedName>
</protein>
<evidence type="ECO:0000313" key="2">
    <source>
        <dbReference type="EMBL" id="GMN27952.1"/>
    </source>
</evidence>
<dbReference type="EMBL" id="BTGU01003174">
    <property type="protein sequence ID" value="GMN27952.1"/>
    <property type="molecule type" value="Genomic_DNA"/>
</dbReference>
<evidence type="ECO:0000313" key="3">
    <source>
        <dbReference type="Proteomes" id="UP001187192"/>
    </source>
</evidence>
<organism evidence="2 3">
    <name type="scientific">Ficus carica</name>
    <name type="common">Common fig</name>
    <dbReference type="NCBI Taxonomy" id="3494"/>
    <lineage>
        <taxon>Eukaryota</taxon>
        <taxon>Viridiplantae</taxon>
        <taxon>Streptophyta</taxon>
        <taxon>Embryophyta</taxon>
        <taxon>Tracheophyta</taxon>
        <taxon>Spermatophyta</taxon>
        <taxon>Magnoliopsida</taxon>
        <taxon>eudicotyledons</taxon>
        <taxon>Gunneridae</taxon>
        <taxon>Pentapetalae</taxon>
        <taxon>rosids</taxon>
        <taxon>fabids</taxon>
        <taxon>Rosales</taxon>
        <taxon>Moraceae</taxon>
        <taxon>Ficeae</taxon>
        <taxon>Ficus</taxon>
    </lineage>
</organism>
<feature type="region of interest" description="Disordered" evidence="1">
    <location>
        <begin position="22"/>
        <end position="80"/>
    </location>
</feature>
<feature type="compositionally biased region" description="Polar residues" evidence="1">
    <location>
        <begin position="59"/>
        <end position="72"/>
    </location>
</feature>